<dbReference type="AlphaFoldDB" id="A0A830GVW2"/>
<dbReference type="EMBL" id="BMNL01000002">
    <property type="protein sequence ID" value="GGP20671.1"/>
    <property type="molecule type" value="Genomic_DNA"/>
</dbReference>
<keyword evidence="2" id="KW-1185">Reference proteome</keyword>
<protein>
    <submittedName>
        <fullName evidence="1">Uncharacterized protein</fullName>
    </submittedName>
</protein>
<name>A0A830GVW2_9CREN</name>
<reference evidence="1" key="1">
    <citation type="journal article" date="2014" name="Int. J. Syst. Evol. Microbiol.">
        <title>Complete genome sequence of Corynebacterium casei LMG S-19264T (=DSM 44701T), isolated from a smear-ripened cheese.</title>
        <authorList>
            <consortium name="US DOE Joint Genome Institute (JGI-PGF)"/>
            <person name="Walter F."/>
            <person name="Albersmeier A."/>
            <person name="Kalinowski J."/>
            <person name="Ruckert C."/>
        </authorList>
    </citation>
    <scope>NUCLEOTIDE SEQUENCE</scope>
    <source>
        <strain evidence="1">JCM 10088</strain>
    </source>
</reference>
<accession>A0A830GVW2</accession>
<evidence type="ECO:0000313" key="2">
    <source>
        <dbReference type="Proteomes" id="UP000610960"/>
    </source>
</evidence>
<sequence>MVEFVSDRFMNNPRFFTTHIILCRCDNCGKMFYLAKTRLRSITYRLEDVDLARVSSSAQGGVNSPEG</sequence>
<proteinExistence type="predicted"/>
<gene>
    <name evidence="1" type="ORF">GCM10007981_09690</name>
</gene>
<organism evidence="1 2">
    <name type="scientific">Thermocladium modestius</name>
    <dbReference type="NCBI Taxonomy" id="62609"/>
    <lineage>
        <taxon>Archaea</taxon>
        <taxon>Thermoproteota</taxon>
        <taxon>Thermoprotei</taxon>
        <taxon>Thermoproteales</taxon>
        <taxon>Thermoproteaceae</taxon>
        <taxon>Thermocladium</taxon>
    </lineage>
</organism>
<comment type="caution">
    <text evidence="1">The sequence shown here is derived from an EMBL/GenBank/DDBJ whole genome shotgun (WGS) entry which is preliminary data.</text>
</comment>
<reference evidence="1" key="2">
    <citation type="submission" date="2020-09" db="EMBL/GenBank/DDBJ databases">
        <authorList>
            <person name="Sun Q."/>
            <person name="Ohkuma M."/>
        </authorList>
    </citation>
    <scope>NUCLEOTIDE SEQUENCE</scope>
    <source>
        <strain evidence="1">JCM 10088</strain>
    </source>
</reference>
<evidence type="ECO:0000313" key="1">
    <source>
        <dbReference type="EMBL" id="GGP20671.1"/>
    </source>
</evidence>
<dbReference type="Proteomes" id="UP000610960">
    <property type="component" value="Unassembled WGS sequence"/>
</dbReference>